<dbReference type="InterPro" id="IPR052189">
    <property type="entry name" value="L-asp_N-monooxygenase_NS-form"/>
</dbReference>
<evidence type="ECO:0000313" key="3">
    <source>
        <dbReference type="Proteomes" id="UP000628448"/>
    </source>
</evidence>
<dbReference type="PANTHER" id="PTHR40254">
    <property type="entry name" value="BLR0577 PROTEIN"/>
    <property type="match status" value="1"/>
</dbReference>
<feature type="domain" description="FAD-dependent urate hydroxylase HpyO/Asp monooxygenase CreE-like FAD/NAD(P)-binding" evidence="1">
    <location>
        <begin position="11"/>
        <end position="171"/>
    </location>
</feature>
<dbReference type="InterPro" id="IPR036188">
    <property type="entry name" value="FAD/NAD-bd_sf"/>
</dbReference>
<organism evidence="2 3">
    <name type="scientific">Panacibacter microcysteis</name>
    <dbReference type="NCBI Taxonomy" id="2793269"/>
    <lineage>
        <taxon>Bacteria</taxon>
        <taxon>Pseudomonadati</taxon>
        <taxon>Bacteroidota</taxon>
        <taxon>Chitinophagia</taxon>
        <taxon>Chitinophagales</taxon>
        <taxon>Chitinophagaceae</taxon>
        <taxon>Panacibacter</taxon>
    </lineage>
</organism>
<dbReference type="EMBL" id="JADWYR010000002">
    <property type="protein sequence ID" value="MBG9378308.1"/>
    <property type="molecule type" value="Genomic_DNA"/>
</dbReference>
<dbReference type="Proteomes" id="UP000628448">
    <property type="component" value="Unassembled WGS sequence"/>
</dbReference>
<evidence type="ECO:0000259" key="1">
    <source>
        <dbReference type="Pfam" id="PF13454"/>
    </source>
</evidence>
<evidence type="ECO:0000313" key="2">
    <source>
        <dbReference type="EMBL" id="MBG9378308.1"/>
    </source>
</evidence>
<dbReference type="PANTHER" id="PTHR40254:SF1">
    <property type="entry name" value="BLR0577 PROTEIN"/>
    <property type="match status" value="1"/>
</dbReference>
<protein>
    <submittedName>
        <fullName evidence="2">FAD/NAD(P)-binding protein</fullName>
    </submittedName>
</protein>
<dbReference type="Pfam" id="PF13454">
    <property type="entry name" value="NAD_binding_9"/>
    <property type="match status" value="1"/>
</dbReference>
<dbReference type="SUPFAM" id="SSF51905">
    <property type="entry name" value="FAD/NAD(P)-binding domain"/>
    <property type="match status" value="1"/>
</dbReference>
<accession>A0A931MDD4</accession>
<gene>
    <name evidence="2" type="ORF">I5907_18870</name>
</gene>
<keyword evidence="3" id="KW-1185">Reference proteome</keyword>
<sequence length="593" mass="66552">MELRNNYRRFAIIGGGPSGMFMFKRLIESGLENLDITIYEASESLGKGMPYSHTGANHEHITNVSDNEIPALVTSVEDWLHSAPTEVLKAFDITPAKFNEYKVLPRLFFGEYLSAQFELLIKLATKKKIKVQVHLNTPVEDVSDNMISEKVTVTAGESTTVFDAVIICTGHNWPLKNEGKIPGYFDSPYPPSKLARQVNFPVAIKGASLTAIDAVRTLARSNGSFYKNKDGMLCYKVHENSEGFKIVLHSKDGLLPAVRFHLEDSHLSNESMLTSDALKKHMQQNDGFVSLDYLFEWNFKEPIRKHDPAFYDEIKDMTLEAFVESMMDMRENIDAFNLLKAEYTEAEQSIKRRQSVYWKEMLAVLSFAMNYPAKHLSAEDMLRLKKVLMPLISIVIAFVPQSSCREIIALHDAGVLSLIAVDEKSDAKPHDEEGAVYHYDHNGEKSETHYRMFVDCVGQPHLSIKDFPFESLVKNGTLSPARIRFRSEEEGRNAMQNGNKQVEADAGGAYFLQVPGITIDDQFRAVDMYGAVNDRVYIMAVPYIGGYNPDYSGLDFGEAASEKIMTGIENAHRKANVDGQLSPDHLSTASGLK</sequence>
<comment type="caution">
    <text evidence="2">The sequence shown here is derived from an EMBL/GenBank/DDBJ whole genome shotgun (WGS) entry which is preliminary data.</text>
</comment>
<dbReference type="InterPro" id="IPR038732">
    <property type="entry name" value="HpyO/CreE_NAD-binding"/>
</dbReference>
<dbReference type="Gene3D" id="3.50.50.60">
    <property type="entry name" value="FAD/NAD(P)-binding domain"/>
    <property type="match status" value="1"/>
</dbReference>
<reference evidence="2" key="1">
    <citation type="submission" date="2020-11" db="EMBL/GenBank/DDBJ databases">
        <title>Bacterial whole genome sequence for Panacibacter sp. DH6.</title>
        <authorList>
            <person name="Le V."/>
            <person name="Ko S."/>
            <person name="Ahn C.-Y."/>
            <person name="Oh H.-M."/>
        </authorList>
    </citation>
    <scope>NUCLEOTIDE SEQUENCE</scope>
    <source>
        <strain evidence="2">DH6</strain>
    </source>
</reference>
<proteinExistence type="predicted"/>
<dbReference type="AlphaFoldDB" id="A0A931MDD4"/>
<dbReference type="RefSeq" id="WP_196992346.1">
    <property type="nucleotide sequence ID" value="NZ_JADWYR010000002.1"/>
</dbReference>
<name>A0A931MDD4_9BACT</name>